<proteinExistence type="predicted"/>
<reference evidence="4" key="1">
    <citation type="submission" date="2021-07" db="EMBL/GenBank/DDBJ databases">
        <authorList>
            <person name="Catto M.A."/>
            <person name="Jacobson A."/>
            <person name="Kennedy G."/>
            <person name="Labadie P."/>
            <person name="Hunt B.G."/>
            <person name="Srinivasan R."/>
        </authorList>
    </citation>
    <scope>NUCLEOTIDE SEQUENCE</scope>
    <source>
        <strain evidence="4">PL_HMW_Pooled</strain>
        <tissue evidence="4">Head</tissue>
    </source>
</reference>
<evidence type="ECO:0000259" key="3">
    <source>
        <dbReference type="Pfam" id="PF21599"/>
    </source>
</evidence>
<reference evidence="4" key="2">
    <citation type="journal article" date="2023" name="BMC Genomics">
        <title>Pest status, molecular evolution, and epigenetic factors derived from the genome assembly of Frankliniella fusca, a thysanopteran phytovirus vector.</title>
        <authorList>
            <person name="Catto M.A."/>
            <person name="Labadie P.E."/>
            <person name="Jacobson A.L."/>
            <person name="Kennedy G.G."/>
            <person name="Srinivasan R."/>
            <person name="Hunt B.G."/>
        </authorList>
    </citation>
    <scope>NUCLEOTIDE SEQUENCE</scope>
    <source>
        <strain evidence="4">PL_HMW_Pooled</strain>
    </source>
</reference>
<evidence type="ECO:0000313" key="4">
    <source>
        <dbReference type="EMBL" id="KAK3920244.1"/>
    </source>
</evidence>
<keyword evidence="1" id="KW-0175">Coiled coil</keyword>
<feature type="region of interest" description="Disordered" evidence="2">
    <location>
        <begin position="362"/>
        <end position="389"/>
    </location>
</feature>
<feature type="coiled-coil region" evidence="1">
    <location>
        <begin position="498"/>
        <end position="532"/>
    </location>
</feature>
<name>A0AAE1HF95_9NEOP</name>
<feature type="compositionally biased region" description="Polar residues" evidence="2">
    <location>
        <begin position="362"/>
        <end position="377"/>
    </location>
</feature>
<evidence type="ECO:0000256" key="1">
    <source>
        <dbReference type="SAM" id="Coils"/>
    </source>
</evidence>
<protein>
    <submittedName>
        <fullName evidence="4">Zinc finger SWIM domain-containing protein 3</fullName>
    </submittedName>
</protein>
<dbReference type="InterPro" id="IPR048325">
    <property type="entry name" value="ZSWIM3_N"/>
</dbReference>
<dbReference type="PANTHER" id="PTHR31569:SF4">
    <property type="entry name" value="SWIM-TYPE DOMAIN-CONTAINING PROTEIN"/>
    <property type="match status" value="1"/>
</dbReference>
<feature type="compositionally biased region" description="Basic and acidic residues" evidence="2">
    <location>
        <begin position="466"/>
        <end position="476"/>
    </location>
</feature>
<comment type="caution">
    <text evidence="4">The sequence shown here is derived from an EMBL/GenBank/DDBJ whole genome shotgun (WGS) entry which is preliminary data.</text>
</comment>
<sequence length="533" mass="60338">MIEELRLGARYPNFKALEAAIEKFSKETNSVYIVNHSRTVEIENKNRPISKQLPRCLKYKNIRFACKHYGKTRSNSRGLRPNQSSFKIGCPSYIYVAANTSELVVEKLVTTHSHSCDPELVSLYPERRSLANARCDGDSDKDITNNLKSVREDVLDLLSLGVERRRVLNYVWLSTGRRMFSGDLANLAKDLKDNPREVSSARADVLLERFKTMESKQKGNVIKPPNKLGALKAVKRKVPFASDTVIKTEVISNDDSSEQCYSVIETEQEEQAFDNTMYISDSMQVVSHDNINAEDIQYQYENQEGEIVEHDSNATAWSENSSLADVVKSILGPNQEGPVILHVNNYDGVAVVQVADPQTYTTSDGQVQESFPDNSHTVEAPADSCEEPQPVTRLIVKKTPSTKKPVVVTAFPEASKKTATNILKSAQLKKPSGPVENLRNEQEQNDDKFSDDGNNLSSQDDLSDTQSDHRSVLEEERTMYRVKTKKIRLQIDNLRNCIERQDLEKKKLHLEIKLLKMQVEEKESQVKQKQTKK</sequence>
<dbReference type="Pfam" id="PF21599">
    <property type="entry name" value="ZSWIM3_N"/>
    <property type="match status" value="1"/>
</dbReference>
<dbReference type="Proteomes" id="UP001219518">
    <property type="component" value="Unassembled WGS sequence"/>
</dbReference>
<evidence type="ECO:0000313" key="5">
    <source>
        <dbReference type="Proteomes" id="UP001219518"/>
    </source>
</evidence>
<dbReference type="EMBL" id="JAHWGI010000990">
    <property type="protein sequence ID" value="KAK3920244.1"/>
    <property type="molecule type" value="Genomic_DNA"/>
</dbReference>
<dbReference type="InterPro" id="IPR052579">
    <property type="entry name" value="Zinc_finger_SWIM"/>
</dbReference>
<feature type="domain" description="ZSWIM3 N-terminal" evidence="3">
    <location>
        <begin position="6"/>
        <end position="114"/>
    </location>
</feature>
<keyword evidence="5" id="KW-1185">Reference proteome</keyword>
<accession>A0AAE1HF95</accession>
<feature type="region of interest" description="Disordered" evidence="2">
    <location>
        <begin position="425"/>
        <end position="476"/>
    </location>
</feature>
<organism evidence="4 5">
    <name type="scientific">Frankliniella fusca</name>
    <dbReference type="NCBI Taxonomy" id="407009"/>
    <lineage>
        <taxon>Eukaryota</taxon>
        <taxon>Metazoa</taxon>
        <taxon>Ecdysozoa</taxon>
        <taxon>Arthropoda</taxon>
        <taxon>Hexapoda</taxon>
        <taxon>Insecta</taxon>
        <taxon>Pterygota</taxon>
        <taxon>Neoptera</taxon>
        <taxon>Paraneoptera</taxon>
        <taxon>Thysanoptera</taxon>
        <taxon>Terebrantia</taxon>
        <taxon>Thripoidea</taxon>
        <taxon>Thripidae</taxon>
        <taxon>Frankliniella</taxon>
    </lineage>
</organism>
<dbReference type="PANTHER" id="PTHR31569">
    <property type="entry name" value="SWIM-TYPE DOMAIN-CONTAINING PROTEIN"/>
    <property type="match status" value="1"/>
</dbReference>
<gene>
    <name evidence="4" type="ORF">KUF71_009531</name>
</gene>
<evidence type="ECO:0000256" key="2">
    <source>
        <dbReference type="SAM" id="MobiDB-lite"/>
    </source>
</evidence>
<dbReference type="AlphaFoldDB" id="A0AAE1HF95"/>
<feature type="compositionally biased region" description="Basic and acidic residues" evidence="2">
    <location>
        <begin position="438"/>
        <end position="451"/>
    </location>
</feature>